<evidence type="ECO:0000313" key="10">
    <source>
        <dbReference type="EMBL" id="SHJ91270.1"/>
    </source>
</evidence>
<comment type="cofactor">
    <cofactor evidence="8">
        <name>Mg(2+)</name>
        <dbReference type="ChEBI" id="CHEBI:18420"/>
    </cofactor>
</comment>
<keyword evidence="11" id="KW-1185">Reference proteome</keyword>
<dbReference type="EC" id="2.7.8.7" evidence="8"/>
<keyword evidence="7 8" id="KW-0275">Fatty acid biosynthesis</keyword>
<evidence type="ECO:0000256" key="1">
    <source>
        <dbReference type="ARBA" id="ARBA00022516"/>
    </source>
</evidence>
<evidence type="ECO:0000256" key="3">
    <source>
        <dbReference type="ARBA" id="ARBA00022723"/>
    </source>
</evidence>
<comment type="subcellular location">
    <subcellularLocation>
        <location evidence="8">Cytoplasm</location>
    </subcellularLocation>
</comment>
<evidence type="ECO:0000256" key="2">
    <source>
        <dbReference type="ARBA" id="ARBA00022679"/>
    </source>
</evidence>
<keyword evidence="1 8" id="KW-0444">Lipid biosynthesis</keyword>
<name>A0A1M6N6E4_9BACL</name>
<dbReference type="GO" id="GO:0000287">
    <property type="term" value="F:magnesium ion binding"/>
    <property type="evidence" value="ECO:0007669"/>
    <property type="project" value="UniProtKB-UniRule"/>
</dbReference>
<dbReference type="GO" id="GO:0005737">
    <property type="term" value="C:cytoplasm"/>
    <property type="evidence" value="ECO:0007669"/>
    <property type="project" value="UniProtKB-SubCell"/>
</dbReference>
<evidence type="ECO:0000259" key="9">
    <source>
        <dbReference type="Pfam" id="PF01648"/>
    </source>
</evidence>
<dbReference type="STRING" id="1830138.SAMN05443507_10597"/>
<dbReference type="EMBL" id="FRAF01000005">
    <property type="protein sequence ID" value="SHJ91270.1"/>
    <property type="molecule type" value="Genomic_DNA"/>
</dbReference>
<organism evidence="10 11">
    <name type="scientific">Alicyclobacillus tolerans</name>
    <dbReference type="NCBI Taxonomy" id="90970"/>
    <lineage>
        <taxon>Bacteria</taxon>
        <taxon>Bacillati</taxon>
        <taxon>Bacillota</taxon>
        <taxon>Bacilli</taxon>
        <taxon>Bacillales</taxon>
        <taxon>Alicyclobacillaceae</taxon>
        <taxon>Alicyclobacillus</taxon>
    </lineage>
</organism>
<evidence type="ECO:0000256" key="8">
    <source>
        <dbReference type="HAMAP-Rule" id="MF_00101"/>
    </source>
</evidence>
<dbReference type="GO" id="GO:0006633">
    <property type="term" value="P:fatty acid biosynthetic process"/>
    <property type="evidence" value="ECO:0007669"/>
    <property type="project" value="UniProtKB-UniRule"/>
</dbReference>
<dbReference type="GO" id="GO:0008897">
    <property type="term" value="F:holo-[acyl-carrier-protein] synthase activity"/>
    <property type="evidence" value="ECO:0007669"/>
    <property type="project" value="UniProtKB-UniRule"/>
</dbReference>
<evidence type="ECO:0000313" key="11">
    <source>
        <dbReference type="Proteomes" id="UP000184016"/>
    </source>
</evidence>
<evidence type="ECO:0000256" key="4">
    <source>
        <dbReference type="ARBA" id="ARBA00022832"/>
    </source>
</evidence>
<sequence length="122" mass="13090">MILGLGTDVVEIERIARLINSQKTSFSKRILGPEEQKTFCLLEGRRLHEFVAGRFAAKEALAKAIGCGLAKLHPHQVDILLGSAGLTARFYHSDALLPVGTEVRLSLSHAAGVAFAVAILSN</sequence>
<evidence type="ECO:0000256" key="6">
    <source>
        <dbReference type="ARBA" id="ARBA00023098"/>
    </source>
</evidence>
<dbReference type="SUPFAM" id="SSF56214">
    <property type="entry name" value="4'-phosphopantetheinyl transferase"/>
    <property type="match status" value="1"/>
</dbReference>
<keyword evidence="5 8" id="KW-0460">Magnesium</keyword>
<keyword evidence="2 8" id="KW-0808">Transferase</keyword>
<dbReference type="InterPro" id="IPR004568">
    <property type="entry name" value="Ppantetheine-prot_Trfase_dom"/>
</dbReference>
<dbReference type="Proteomes" id="UP000184016">
    <property type="component" value="Unassembled WGS sequence"/>
</dbReference>
<comment type="similarity">
    <text evidence="8">Belongs to the P-Pant transferase superfamily. AcpS family.</text>
</comment>
<protein>
    <recommendedName>
        <fullName evidence="8">Holo-[acyl-carrier-protein] synthase</fullName>
        <shortName evidence="8">Holo-ACP synthase</shortName>
        <ecNumber evidence="8">2.7.8.7</ecNumber>
    </recommendedName>
    <alternativeName>
        <fullName evidence="8">4'-phosphopantetheinyl transferase AcpS</fullName>
    </alternativeName>
</protein>
<reference evidence="11" key="1">
    <citation type="submission" date="2016-11" db="EMBL/GenBank/DDBJ databases">
        <authorList>
            <person name="Varghese N."/>
            <person name="Submissions S."/>
        </authorList>
    </citation>
    <scope>NUCLEOTIDE SEQUENCE [LARGE SCALE GENOMIC DNA]</scope>
    <source>
        <strain evidence="11">USBA-503</strain>
    </source>
</reference>
<dbReference type="RefSeq" id="WP_072873340.1">
    <property type="nucleotide sequence ID" value="NZ_FRAF01000005.1"/>
</dbReference>
<feature type="binding site" evidence="8">
    <location>
        <position position="59"/>
    </location>
    <ligand>
        <name>Mg(2+)</name>
        <dbReference type="ChEBI" id="CHEBI:18420"/>
    </ligand>
</feature>
<evidence type="ECO:0000256" key="5">
    <source>
        <dbReference type="ARBA" id="ARBA00022842"/>
    </source>
</evidence>
<dbReference type="HAMAP" id="MF_00101">
    <property type="entry name" value="AcpS"/>
    <property type="match status" value="1"/>
</dbReference>
<comment type="function">
    <text evidence="8">Transfers the 4'-phosphopantetheine moiety from coenzyme A to a Ser of acyl-carrier-protein.</text>
</comment>
<evidence type="ECO:0000256" key="7">
    <source>
        <dbReference type="ARBA" id="ARBA00023160"/>
    </source>
</evidence>
<dbReference type="NCBIfam" id="TIGR00516">
    <property type="entry name" value="acpS"/>
    <property type="match status" value="1"/>
</dbReference>
<dbReference type="AlphaFoldDB" id="A0A1M6N6E4"/>
<keyword evidence="6 8" id="KW-0443">Lipid metabolism</keyword>
<feature type="binding site" evidence="8">
    <location>
        <position position="8"/>
    </location>
    <ligand>
        <name>Mg(2+)</name>
        <dbReference type="ChEBI" id="CHEBI:18420"/>
    </ligand>
</feature>
<accession>A0A1M6N6E4</accession>
<dbReference type="Gene3D" id="3.90.470.20">
    <property type="entry name" value="4'-phosphopantetheinyl transferase domain"/>
    <property type="match status" value="1"/>
</dbReference>
<proteinExistence type="inferred from homology"/>
<feature type="domain" description="4'-phosphopantetheinyl transferase" evidence="9">
    <location>
        <begin position="4"/>
        <end position="90"/>
    </location>
</feature>
<dbReference type="InterPro" id="IPR002582">
    <property type="entry name" value="ACPS"/>
</dbReference>
<keyword evidence="8" id="KW-0963">Cytoplasm</keyword>
<gene>
    <name evidence="8" type="primary">acpS</name>
    <name evidence="10" type="ORF">SAMN05443507_10597</name>
</gene>
<dbReference type="OrthoDB" id="517356at2"/>
<dbReference type="Pfam" id="PF01648">
    <property type="entry name" value="ACPS"/>
    <property type="match status" value="1"/>
</dbReference>
<keyword evidence="4 8" id="KW-0276">Fatty acid metabolism</keyword>
<comment type="catalytic activity">
    <reaction evidence="8">
        <text>apo-[ACP] + CoA = holo-[ACP] + adenosine 3',5'-bisphosphate + H(+)</text>
        <dbReference type="Rhea" id="RHEA:12068"/>
        <dbReference type="Rhea" id="RHEA-COMP:9685"/>
        <dbReference type="Rhea" id="RHEA-COMP:9690"/>
        <dbReference type="ChEBI" id="CHEBI:15378"/>
        <dbReference type="ChEBI" id="CHEBI:29999"/>
        <dbReference type="ChEBI" id="CHEBI:57287"/>
        <dbReference type="ChEBI" id="CHEBI:58343"/>
        <dbReference type="ChEBI" id="CHEBI:64479"/>
        <dbReference type="EC" id="2.7.8.7"/>
    </reaction>
</comment>
<keyword evidence="3 8" id="KW-0479">Metal-binding</keyword>
<dbReference type="InterPro" id="IPR008278">
    <property type="entry name" value="4-PPantetheinyl_Trfase_dom"/>
</dbReference>
<dbReference type="NCBIfam" id="TIGR00556">
    <property type="entry name" value="pantethn_trn"/>
    <property type="match status" value="1"/>
</dbReference>
<dbReference type="InterPro" id="IPR037143">
    <property type="entry name" value="4-PPantetheinyl_Trfase_dom_sf"/>
</dbReference>